<feature type="domain" description="KIB1-4 beta-propeller" evidence="3">
    <location>
        <begin position="83"/>
        <end position="323"/>
    </location>
</feature>
<evidence type="ECO:0000259" key="2">
    <source>
        <dbReference type="Pfam" id="PF00646"/>
    </source>
</evidence>
<keyword evidence="1" id="KW-0472">Membrane</keyword>
<sequence>MEGSNDWSSFPPDLLFLITNYLTLYEFIIFGSVCVSWRNIYNQKLKKVHNNNGFIRGWRQMPWLVLPLSSSNNTSKQFITHEFYSPSDGKTFHIDLPLVNLDWFTCIGSSSGELIIADPYSRMCILNPLTRARVCISSFGVSMPHRATKCYDRGIIVAFTLNTLFKVSMQPMQGTSKLLRVLDCHIWDIIFYKGRVYALVGNGRLLVVNLCDGNGEAEVELVAEGINDSLLPLARLYLVESSGELLQVVKFRDEEGTITFNLYKFDETNKQWQREFYLGEHALFLNSRLSMSVSASGVCGMRRNCIYFIEPTKSFSSEIKVFNMMDKVTQLYCKFNKFEPIWMMPSLS</sequence>
<organism evidence="4 5">
    <name type="scientific">Acorus calamus</name>
    <name type="common">Sweet flag</name>
    <dbReference type="NCBI Taxonomy" id="4465"/>
    <lineage>
        <taxon>Eukaryota</taxon>
        <taxon>Viridiplantae</taxon>
        <taxon>Streptophyta</taxon>
        <taxon>Embryophyta</taxon>
        <taxon>Tracheophyta</taxon>
        <taxon>Spermatophyta</taxon>
        <taxon>Magnoliopsida</taxon>
        <taxon>Liliopsida</taxon>
        <taxon>Acoraceae</taxon>
        <taxon>Acorus</taxon>
    </lineage>
</organism>
<dbReference type="InterPro" id="IPR050942">
    <property type="entry name" value="F-box_BR-signaling"/>
</dbReference>
<accession>A0AAV9DV55</accession>
<dbReference type="SUPFAM" id="SSF81383">
    <property type="entry name" value="F-box domain"/>
    <property type="match status" value="1"/>
</dbReference>
<name>A0AAV9DV55_ACOCL</name>
<evidence type="ECO:0000313" key="4">
    <source>
        <dbReference type="EMBL" id="KAK1304515.1"/>
    </source>
</evidence>
<proteinExistence type="predicted"/>
<keyword evidence="1" id="KW-0812">Transmembrane</keyword>
<dbReference type="Pfam" id="PF03478">
    <property type="entry name" value="Beta-prop_KIB1-4"/>
    <property type="match status" value="1"/>
</dbReference>
<dbReference type="PANTHER" id="PTHR44259">
    <property type="entry name" value="OS07G0183000 PROTEIN-RELATED"/>
    <property type="match status" value="1"/>
</dbReference>
<dbReference type="Gene3D" id="1.20.1280.50">
    <property type="match status" value="1"/>
</dbReference>
<comment type="caution">
    <text evidence="4">The sequence shown here is derived from an EMBL/GenBank/DDBJ whole genome shotgun (WGS) entry which is preliminary data.</text>
</comment>
<evidence type="ECO:0000259" key="3">
    <source>
        <dbReference type="Pfam" id="PF03478"/>
    </source>
</evidence>
<reference evidence="4" key="2">
    <citation type="submission" date="2023-06" db="EMBL/GenBank/DDBJ databases">
        <authorList>
            <person name="Ma L."/>
            <person name="Liu K.-W."/>
            <person name="Li Z."/>
            <person name="Hsiao Y.-Y."/>
            <person name="Qi Y."/>
            <person name="Fu T."/>
            <person name="Tang G."/>
            <person name="Zhang D."/>
            <person name="Sun W.-H."/>
            <person name="Liu D.-K."/>
            <person name="Li Y."/>
            <person name="Chen G.-Z."/>
            <person name="Liu X.-D."/>
            <person name="Liao X.-Y."/>
            <person name="Jiang Y.-T."/>
            <person name="Yu X."/>
            <person name="Hao Y."/>
            <person name="Huang J."/>
            <person name="Zhao X.-W."/>
            <person name="Ke S."/>
            <person name="Chen Y.-Y."/>
            <person name="Wu W.-L."/>
            <person name="Hsu J.-L."/>
            <person name="Lin Y.-F."/>
            <person name="Huang M.-D."/>
            <person name="Li C.-Y."/>
            <person name="Huang L."/>
            <person name="Wang Z.-W."/>
            <person name="Zhao X."/>
            <person name="Zhong W.-Y."/>
            <person name="Peng D.-H."/>
            <person name="Ahmad S."/>
            <person name="Lan S."/>
            <person name="Zhang J.-S."/>
            <person name="Tsai W.-C."/>
            <person name="Van De Peer Y."/>
            <person name="Liu Z.-J."/>
        </authorList>
    </citation>
    <scope>NUCLEOTIDE SEQUENCE</scope>
    <source>
        <strain evidence="4">CP</strain>
        <tissue evidence="4">Leaves</tissue>
    </source>
</reference>
<dbReference type="AlphaFoldDB" id="A0AAV9DV55"/>
<keyword evidence="5" id="KW-1185">Reference proteome</keyword>
<dbReference type="InterPro" id="IPR005174">
    <property type="entry name" value="KIB1-4_b-propeller"/>
</dbReference>
<protein>
    <recommendedName>
        <fullName evidence="6">DUF295 domain-containing protein</fullName>
    </recommendedName>
</protein>
<dbReference type="Proteomes" id="UP001180020">
    <property type="component" value="Unassembled WGS sequence"/>
</dbReference>
<evidence type="ECO:0008006" key="6">
    <source>
        <dbReference type="Google" id="ProtNLM"/>
    </source>
</evidence>
<keyword evidence="1" id="KW-1133">Transmembrane helix</keyword>
<evidence type="ECO:0000256" key="1">
    <source>
        <dbReference type="SAM" id="Phobius"/>
    </source>
</evidence>
<feature type="transmembrane region" description="Helical" evidence="1">
    <location>
        <begin position="14"/>
        <end position="37"/>
    </location>
</feature>
<dbReference type="EMBL" id="JAUJYO010000011">
    <property type="protein sequence ID" value="KAK1304515.1"/>
    <property type="molecule type" value="Genomic_DNA"/>
</dbReference>
<reference evidence="4" key="1">
    <citation type="journal article" date="2023" name="Nat. Commun.">
        <title>Diploid and tetraploid genomes of Acorus and the evolution of monocots.</title>
        <authorList>
            <person name="Ma L."/>
            <person name="Liu K.W."/>
            <person name="Li Z."/>
            <person name="Hsiao Y.Y."/>
            <person name="Qi Y."/>
            <person name="Fu T."/>
            <person name="Tang G.D."/>
            <person name="Zhang D."/>
            <person name="Sun W.H."/>
            <person name="Liu D.K."/>
            <person name="Li Y."/>
            <person name="Chen G.Z."/>
            <person name="Liu X.D."/>
            <person name="Liao X.Y."/>
            <person name="Jiang Y.T."/>
            <person name="Yu X."/>
            <person name="Hao Y."/>
            <person name="Huang J."/>
            <person name="Zhao X.W."/>
            <person name="Ke S."/>
            <person name="Chen Y.Y."/>
            <person name="Wu W.L."/>
            <person name="Hsu J.L."/>
            <person name="Lin Y.F."/>
            <person name="Huang M.D."/>
            <person name="Li C.Y."/>
            <person name="Huang L."/>
            <person name="Wang Z.W."/>
            <person name="Zhao X."/>
            <person name="Zhong W.Y."/>
            <person name="Peng D.H."/>
            <person name="Ahmad S."/>
            <person name="Lan S."/>
            <person name="Zhang J.S."/>
            <person name="Tsai W.C."/>
            <person name="Van de Peer Y."/>
            <person name="Liu Z.J."/>
        </authorList>
    </citation>
    <scope>NUCLEOTIDE SEQUENCE</scope>
    <source>
        <strain evidence="4">CP</strain>
    </source>
</reference>
<dbReference type="InterPro" id="IPR036047">
    <property type="entry name" value="F-box-like_dom_sf"/>
</dbReference>
<gene>
    <name evidence="4" type="ORF">QJS10_CPB11g01808</name>
</gene>
<evidence type="ECO:0000313" key="5">
    <source>
        <dbReference type="Proteomes" id="UP001180020"/>
    </source>
</evidence>
<dbReference type="Pfam" id="PF00646">
    <property type="entry name" value="F-box"/>
    <property type="match status" value="1"/>
</dbReference>
<dbReference type="InterPro" id="IPR001810">
    <property type="entry name" value="F-box_dom"/>
</dbReference>
<dbReference type="PANTHER" id="PTHR44259:SF114">
    <property type="entry name" value="OS06G0707300 PROTEIN"/>
    <property type="match status" value="1"/>
</dbReference>
<feature type="domain" description="F-box" evidence="2">
    <location>
        <begin position="7"/>
        <end position="40"/>
    </location>
</feature>